<organism evidence="1 2">
    <name type="scientific">Saccharococcus caldoxylosilyticus</name>
    <dbReference type="NCBI Taxonomy" id="81408"/>
    <lineage>
        <taxon>Bacteria</taxon>
        <taxon>Bacillati</taxon>
        <taxon>Bacillota</taxon>
        <taxon>Bacilli</taxon>
        <taxon>Bacillales</taxon>
        <taxon>Anoxybacillaceae</taxon>
        <taxon>Saccharococcus</taxon>
    </lineage>
</organism>
<dbReference type="Proteomes" id="UP000075455">
    <property type="component" value="Unassembled WGS sequence"/>
</dbReference>
<accession>A0A150LLT3</accession>
<protein>
    <submittedName>
        <fullName evidence="1">Uncharacterized protein</fullName>
    </submittedName>
</protein>
<comment type="caution">
    <text evidence="1">The sequence shown here is derived from an EMBL/GenBank/DDBJ whole genome shotgun (WGS) entry which is preliminary data.</text>
</comment>
<evidence type="ECO:0000313" key="2">
    <source>
        <dbReference type="Proteomes" id="UP000075455"/>
    </source>
</evidence>
<evidence type="ECO:0000313" key="1">
    <source>
        <dbReference type="EMBL" id="KYD13160.1"/>
    </source>
</evidence>
<sequence>MIVQVFPNTVKQARQVKPSIPLVSSGSIPSVTNCYLRNSCKHAD</sequence>
<proteinExistence type="predicted"/>
<dbReference type="PATRIC" id="fig|81408.3.peg.3889"/>
<dbReference type="AlphaFoldDB" id="A0A150LLT3"/>
<gene>
    <name evidence="1" type="ORF">B4119_1699</name>
</gene>
<name>A0A150LLT3_9BACL</name>
<dbReference type="EMBL" id="LQYS01000052">
    <property type="protein sequence ID" value="KYD13160.1"/>
    <property type="molecule type" value="Genomic_DNA"/>
</dbReference>
<reference evidence="1 2" key="1">
    <citation type="submission" date="2016-01" db="EMBL/GenBank/DDBJ databases">
        <title>Draft Genome Sequences of Seven Thermophilic Sporeformers Isolated from Foods.</title>
        <authorList>
            <person name="Berendsen E.M."/>
            <person name="Wells-Bennik M.H."/>
            <person name="Krawcyk A.O."/>
            <person name="De Jong A."/>
            <person name="Holsappel S."/>
            <person name="Eijlander R.T."/>
            <person name="Kuipers O.P."/>
        </authorList>
    </citation>
    <scope>NUCLEOTIDE SEQUENCE [LARGE SCALE GENOMIC DNA]</scope>
    <source>
        <strain evidence="1 2">B4119</strain>
    </source>
</reference>